<evidence type="ECO:0000313" key="1">
    <source>
        <dbReference type="EMBL" id="TWT78724.1"/>
    </source>
</evidence>
<dbReference type="EMBL" id="SJPJ01000001">
    <property type="protein sequence ID" value="TWT78724.1"/>
    <property type="molecule type" value="Genomic_DNA"/>
</dbReference>
<evidence type="ECO:0000313" key="2">
    <source>
        <dbReference type="Proteomes" id="UP000315010"/>
    </source>
</evidence>
<protein>
    <submittedName>
        <fullName evidence="1">Uncharacterized protein</fullName>
    </submittedName>
</protein>
<proteinExistence type="predicted"/>
<name>A0A5C5YUP3_9BACT</name>
<accession>A0A5C5YUP3</accession>
<organism evidence="1 2">
    <name type="scientific">Novipirellula herctigrandis</name>
    <dbReference type="NCBI Taxonomy" id="2527986"/>
    <lineage>
        <taxon>Bacteria</taxon>
        <taxon>Pseudomonadati</taxon>
        <taxon>Planctomycetota</taxon>
        <taxon>Planctomycetia</taxon>
        <taxon>Pirellulales</taxon>
        <taxon>Pirellulaceae</taxon>
        <taxon>Novipirellula</taxon>
    </lineage>
</organism>
<dbReference type="AlphaFoldDB" id="A0A5C5YUP3"/>
<comment type="caution">
    <text evidence="1">The sequence shown here is derived from an EMBL/GenBank/DDBJ whole genome shotgun (WGS) entry which is preliminary data.</text>
</comment>
<dbReference type="Proteomes" id="UP000315010">
    <property type="component" value="Unassembled WGS sequence"/>
</dbReference>
<keyword evidence="2" id="KW-1185">Reference proteome</keyword>
<sequence>MFESLLVAHRNIRRRLLPNQTRIQVRNGAIAVIFESKLNTIVLTVLTKKGFACSWLDNITFIVVAVLLAGVDNHIGSRFDHMVGNRDNRCVGTVCSVIVRHLNAYGKDTSHRGDVRCSDSGGVVVIAIVIEIPRIGDNCSIGVNGPGGVKGKRHTGIAVVRAAVTGHGGDVGQFINRDGCGVDVGCTVIVRDLKSNRERSGRCRIECGCHTSGIIVLAIAVQVPCIRRDHAVRVGRIGTAQRDRITDGSGVRTSGFSHGGDISVCLIGIRSSGRGG</sequence>
<gene>
    <name evidence="1" type="ORF">CA13_01210</name>
</gene>
<reference evidence="1 2" key="1">
    <citation type="submission" date="2019-02" db="EMBL/GenBank/DDBJ databases">
        <title>Deep-cultivation of Planctomycetes and their phenomic and genomic characterization uncovers novel biology.</title>
        <authorList>
            <person name="Wiegand S."/>
            <person name="Jogler M."/>
            <person name="Boedeker C."/>
            <person name="Pinto D."/>
            <person name="Vollmers J."/>
            <person name="Rivas-Marin E."/>
            <person name="Kohn T."/>
            <person name="Peeters S.H."/>
            <person name="Heuer A."/>
            <person name="Rast P."/>
            <person name="Oberbeckmann S."/>
            <person name="Bunk B."/>
            <person name="Jeske O."/>
            <person name="Meyerdierks A."/>
            <person name="Storesund J.E."/>
            <person name="Kallscheuer N."/>
            <person name="Luecker S."/>
            <person name="Lage O.M."/>
            <person name="Pohl T."/>
            <person name="Merkel B.J."/>
            <person name="Hornburger P."/>
            <person name="Mueller R.-W."/>
            <person name="Bruemmer F."/>
            <person name="Labrenz M."/>
            <person name="Spormann A.M."/>
            <person name="Op Den Camp H."/>
            <person name="Overmann J."/>
            <person name="Amann R."/>
            <person name="Jetten M.S.M."/>
            <person name="Mascher T."/>
            <person name="Medema M.H."/>
            <person name="Devos D.P."/>
            <person name="Kaster A.-K."/>
            <person name="Ovreas L."/>
            <person name="Rohde M."/>
            <person name="Galperin M.Y."/>
            <person name="Jogler C."/>
        </authorList>
    </citation>
    <scope>NUCLEOTIDE SEQUENCE [LARGE SCALE GENOMIC DNA]</scope>
    <source>
        <strain evidence="1 2">CA13</strain>
    </source>
</reference>